<accession>A0A815KB14</accession>
<dbReference type="Proteomes" id="UP000663860">
    <property type="component" value="Unassembled WGS sequence"/>
</dbReference>
<dbReference type="AlphaFoldDB" id="A0A815KB14"/>
<keyword evidence="1" id="KW-1133">Transmembrane helix</keyword>
<evidence type="ECO:0000313" key="2">
    <source>
        <dbReference type="EMBL" id="CAF1390686.1"/>
    </source>
</evidence>
<evidence type="ECO:0000313" key="3">
    <source>
        <dbReference type="Proteomes" id="UP000663860"/>
    </source>
</evidence>
<name>A0A815KB14_9BILA</name>
<evidence type="ECO:0000256" key="1">
    <source>
        <dbReference type="SAM" id="Phobius"/>
    </source>
</evidence>
<feature type="transmembrane region" description="Helical" evidence="1">
    <location>
        <begin position="139"/>
        <end position="160"/>
    </location>
</feature>
<reference evidence="2" key="1">
    <citation type="submission" date="2021-02" db="EMBL/GenBank/DDBJ databases">
        <authorList>
            <person name="Nowell W R."/>
        </authorList>
    </citation>
    <scope>NUCLEOTIDE SEQUENCE</scope>
</reference>
<proteinExistence type="predicted"/>
<dbReference type="EMBL" id="CAJNOE010001129">
    <property type="protein sequence ID" value="CAF1390686.1"/>
    <property type="molecule type" value="Genomic_DNA"/>
</dbReference>
<keyword evidence="1" id="KW-0472">Membrane</keyword>
<organism evidence="2 3">
    <name type="scientific">Adineta steineri</name>
    <dbReference type="NCBI Taxonomy" id="433720"/>
    <lineage>
        <taxon>Eukaryota</taxon>
        <taxon>Metazoa</taxon>
        <taxon>Spiralia</taxon>
        <taxon>Gnathifera</taxon>
        <taxon>Rotifera</taxon>
        <taxon>Eurotatoria</taxon>
        <taxon>Bdelloidea</taxon>
        <taxon>Adinetida</taxon>
        <taxon>Adinetidae</taxon>
        <taxon>Adineta</taxon>
    </lineage>
</organism>
<protein>
    <submittedName>
        <fullName evidence="2">Uncharacterized protein</fullName>
    </submittedName>
</protein>
<keyword evidence="1" id="KW-0812">Transmembrane</keyword>
<comment type="caution">
    <text evidence="2">The sequence shown here is derived from an EMBL/GenBank/DDBJ whole genome shotgun (WGS) entry which is preliminary data.</text>
</comment>
<gene>
    <name evidence="2" type="ORF">IZO911_LOCUS38938</name>
</gene>
<sequence length="355" mass="42051">MLFLYNRLNNNPPCIRCELIDNSNGLYTCNGCRSSFCSNHIEDHSSELRNSFECIINEYNIVHDIFCNNKQNFDDSQWKIYEKKINDIKFEIDKKQEKSNYSEKDLDKWMKQLKKIKIQLTSPNSSINKFDHLFMSKGFQTYISLVLFILITYCINLILIRNKSFSHTKFSDINGSIQLFENGHVAEHNSQDSLTSSFRINQIYSNDIYHVQLLFEKFSSSKAFIGIIQPKNEQTTLHGWSIHNHRPEEDSIFQLLRKFYSFLFSSQLKSYEIQDINEEKGLCNVIECAKCGVWWNWRTREQGHSEKDLKQKARMNGTLWEPDLERRNPEEFKALLERNGIKYNPNYVRGGWNDH</sequence>